<comment type="caution">
    <text evidence="1">The sequence shown here is derived from an EMBL/GenBank/DDBJ whole genome shotgun (WGS) entry which is preliminary data.</text>
</comment>
<proteinExistence type="predicted"/>
<dbReference type="EMBL" id="CM044708">
    <property type="protein sequence ID" value="KAI5650908.1"/>
    <property type="molecule type" value="Genomic_DNA"/>
</dbReference>
<organism evidence="1 2">
    <name type="scientific">Catharanthus roseus</name>
    <name type="common">Madagascar periwinkle</name>
    <name type="synonym">Vinca rosea</name>
    <dbReference type="NCBI Taxonomy" id="4058"/>
    <lineage>
        <taxon>Eukaryota</taxon>
        <taxon>Viridiplantae</taxon>
        <taxon>Streptophyta</taxon>
        <taxon>Embryophyta</taxon>
        <taxon>Tracheophyta</taxon>
        <taxon>Spermatophyta</taxon>
        <taxon>Magnoliopsida</taxon>
        <taxon>eudicotyledons</taxon>
        <taxon>Gunneridae</taxon>
        <taxon>Pentapetalae</taxon>
        <taxon>asterids</taxon>
        <taxon>lamiids</taxon>
        <taxon>Gentianales</taxon>
        <taxon>Apocynaceae</taxon>
        <taxon>Rauvolfioideae</taxon>
        <taxon>Vinceae</taxon>
        <taxon>Catharanthinae</taxon>
        <taxon>Catharanthus</taxon>
    </lineage>
</organism>
<name>A0ACB9ZTZ4_CATRO</name>
<keyword evidence="2" id="KW-1185">Reference proteome</keyword>
<sequence length="402" mass="45599">MDSSLKSMEILKEVISKRKHFEVENHTAQSSADAPSDNTSSCQVYSADKIMNNSAVQSDLPPEVSEDLVLVLLVQASAEMVAIGKFALARRLRCLCDDEILVHGSPVQRTVFYFARALKERIDQELEKDPSRMKAKVRMPVDLEQTLISLKPSYMATQEELPFFLATGCTGVQSILDSVTKQNKIHLIDFGINNGSHWTMMMQALAVQSESPLELLKITAVGTSKKMMKDIGKRLSSFSESLKIRFSFKMVISDLKELEEDLFELEADEAVVIYMALWVCTSLTWYGQLEGLMGLIKNLKHYLILVREVEERIHHERMDGWRAIFARYNIVEPELSPSSLSQASLLLKRSPQWSSCSLEMDEKCLILSWNETRMMSLSAWKPLESLQLIMATALHFFSDISN</sequence>
<protein>
    <submittedName>
        <fullName evidence="1">Uncharacterized protein</fullName>
    </submittedName>
</protein>
<dbReference type="Proteomes" id="UP001060085">
    <property type="component" value="Linkage Group LG08"/>
</dbReference>
<reference evidence="2" key="1">
    <citation type="journal article" date="2023" name="Nat. Plants">
        <title>Single-cell RNA sequencing provides a high-resolution roadmap for understanding the multicellular compartmentation of specialized metabolism.</title>
        <authorList>
            <person name="Sun S."/>
            <person name="Shen X."/>
            <person name="Li Y."/>
            <person name="Li Y."/>
            <person name="Wang S."/>
            <person name="Li R."/>
            <person name="Zhang H."/>
            <person name="Shen G."/>
            <person name="Guo B."/>
            <person name="Wei J."/>
            <person name="Xu J."/>
            <person name="St-Pierre B."/>
            <person name="Chen S."/>
            <person name="Sun C."/>
        </authorList>
    </citation>
    <scope>NUCLEOTIDE SEQUENCE [LARGE SCALE GENOMIC DNA]</scope>
</reference>
<evidence type="ECO:0000313" key="2">
    <source>
        <dbReference type="Proteomes" id="UP001060085"/>
    </source>
</evidence>
<evidence type="ECO:0000313" key="1">
    <source>
        <dbReference type="EMBL" id="KAI5650908.1"/>
    </source>
</evidence>
<gene>
    <name evidence="1" type="ORF">M9H77_36913</name>
</gene>
<accession>A0ACB9ZTZ4</accession>